<dbReference type="Proteomes" id="UP000311382">
    <property type="component" value="Unassembled WGS sequence"/>
</dbReference>
<accession>A0A5C5FJU0</accession>
<evidence type="ECO:0000313" key="2">
    <source>
        <dbReference type="Proteomes" id="UP000311382"/>
    </source>
</evidence>
<dbReference type="OrthoDB" id="2524658at2759"/>
<dbReference type="EMBL" id="SOZI01000271">
    <property type="protein sequence ID" value="TNY16998.1"/>
    <property type="molecule type" value="Genomic_DNA"/>
</dbReference>
<keyword evidence="2" id="KW-1185">Reference proteome</keyword>
<organism evidence="1 2">
    <name type="scientific">Rhodotorula diobovata</name>
    <dbReference type="NCBI Taxonomy" id="5288"/>
    <lineage>
        <taxon>Eukaryota</taxon>
        <taxon>Fungi</taxon>
        <taxon>Dikarya</taxon>
        <taxon>Basidiomycota</taxon>
        <taxon>Pucciniomycotina</taxon>
        <taxon>Microbotryomycetes</taxon>
        <taxon>Sporidiobolales</taxon>
        <taxon>Sporidiobolaceae</taxon>
        <taxon>Rhodotorula</taxon>
    </lineage>
</organism>
<protein>
    <recommendedName>
        <fullName evidence="3">F-box domain-containing protein</fullName>
    </recommendedName>
</protein>
<comment type="caution">
    <text evidence="1">The sequence shown here is derived from an EMBL/GenBank/DDBJ whole genome shotgun (WGS) entry which is preliminary data.</text>
</comment>
<gene>
    <name evidence="1" type="ORF">DMC30DRAFT_153412</name>
</gene>
<evidence type="ECO:0000313" key="1">
    <source>
        <dbReference type="EMBL" id="TNY16998.1"/>
    </source>
</evidence>
<dbReference type="SUPFAM" id="SSF52047">
    <property type="entry name" value="RNI-like"/>
    <property type="match status" value="1"/>
</dbReference>
<proteinExistence type="predicted"/>
<dbReference type="AlphaFoldDB" id="A0A5C5FJU0"/>
<name>A0A5C5FJU0_9BASI</name>
<sequence>MVNLDTLPPPVLLLLVRCFEAKEDEHASTRDFEPCEKNAVPRTDELVALASCNRALRHQLVPLLFRSISVSEPEEPADYINELARLAKNGQAMLASVRVLTVDLVGFESIKHLNACLRHMTSLQRFHWFGYVPLAPLLVDTLKALPDFHALVFGRWGTESLPYVLPLAAKVDHLRIDAEILPPYPHEALALAPLTVGAERRSRLAWDHKNVATVHEQRDALVKGLSAFLLEAKDHLEYLNIQAADLSIEATVPGTRVSPVFFSNNERIVTESGKWLQRLFDAMVDDNRQYPRFPMLNRLCITGGDIKCLAFKHLLQTTADHLTHLEIVGDDHKELPEPPRPFPKLEYFFYLFDDDLSCIPITRHITTHSPLRMLTLNGMRPSELGAIFGPDSACSATLTCLQLIGFAGGGLQVEHVKAMALKFPEIEELRLESVWHGEAVRALVSLPHLLAEA</sequence>
<reference evidence="1 2" key="1">
    <citation type="submission" date="2019-03" db="EMBL/GenBank/DDBJ databases">
        <title>Rhodosporidium diobovatum UCD-FST 08-225 genome sequencing, assembly, and annotation.</title>
        <authorList>
            <person name="Fakankun I.U."/>
            <person name="Fristensky B."/>
            <person name="Levin D.B."/>
        </authorList>
    </citation>
    <scope>NUCLEOTIDE SEQUENCE [LARGE SCALE GENOMIC DNA]</scope>
    <source>
        <strain evidence="1 2">UCD-FST 08-225</strain>
    </source>
</reference>
<evidence type="ECO:0008006" key="3">
    <source>
        <dbReference type="Google" id="ProtNLM"/>
    </source>
</evidence>